<protein>
    <submittedName>
        <fullName evidence="6">IclR family transcriptional regulator</fullName>
    </submittedName>
</protein>
<feature type="domain" description="HTH iclR-type" evidence="4">
    <location>
        <begin position="8"/>
        <end position="69"/>
    </location>
</feature>
<dbReference type="PANTHER" id="PTHR30136">
    <property type="entry name" value="HELIX-TURN-HELIX TRANSCRIPTIONAL REGULATOR, ICLR FAMILY"/>
    <property type="match status" value="1"/>
</dbReference>
<organism evidence="6 7">
    <name type="scientific">Micrococcoides hystricis</name>
    <dbReference type="NCBI Taxonomy" id="1572761"/>
    <lineage>
        <taxon>Bacteria</taxon>
        <taxon>Bacillati</taxon>
        <taxon>Actinomycetota</taxon>
        <taxon>Actinomycetes</taxon>
        <taxon>Micrococcales</taxon>
        <taxon>Micrococcaceae</taxon>
        <taxon>Micrococcoides</taxon>
    </lineage>
</organism>
<name>A0ABV6PCG6_9MICC</name>
<dbReference type="RefSeq" id="WP_377460262.1">
    <property type="nucleotide sequence ID" value="NZ_JBHLUB010000032.1"/>
</dbReference>
<dbReference type="PROSITE" id="PS51077">
    <property type="entry name" value="HTH_ICLR"/>
    <property type="match status" value="1"/>
</dbReference>
<dbReference type="Pfam" id="PF09339">
    <property type="entry name" value="HTH_IclR"/>
    <property type="match status" value="1"/>
</dbReference>
<gene>
    <name evidence="6" type="ORF">ACFFFR_10540</name>
</gene>
<dbReference type="PROSITE" id="PS51078">
    <property type="entry name" value="ICLR_ED"/>
    <property type="match status" value="1"/>
</dbReference>
<dbReference type="PANTHER" id="PTHR30136:SF24">
    <property type="entry name" value="HTH-TYPE TRANSCRIPTIONAL REPRESSOR ALLR"/>
    <property type="match status" value="1"/>
</dbReference>
<evidence type="ECO:0000313" key="7">
    <source>
        <dbReference type="Proteomes" id="UP001589862"/>
    </source>
</evidence>
<evidence type="ECO:0000256" key="2">
    <source>
        <dbReference type="ARBA" id="ARBA00023125"/>
    </source>
</evidence>
<evidence type="ECO:0000259" key="4">
    <source>
        <dbReference type="PROSITE" id="PS51077"/>
    </source>
</evidence>
<evidence type="ECO:0000259" key="5">
    <source>
        <dbReference type="PROSITE" id="PS51078"/>
    </source>
</evidence>
<reference evidence="6 7" key="1">
    <citation type="submission" date="2024-09" db="EMBL/GenBank/DDBJ databases">
        <authorList>
            <person name="Sun Q."/>
            <person name="Mori K."/>
        </authorList>
    </citation>
    <scope>NUCLEOTIDE SEQUENCE [LARGE SCALE GENOMIC DNA]</scope>
    <source>
        <strain evidence="6 7">NCAIM B.02604</strain>
    </source>
</reference>
<keyword evidence="2" id="KW-0238">DNA-binding</keyword>
<dbReference type="InterPro" id="IPR036390">
    <property type="entry name" value="WH_DNA-bd_sf"/>
</dbReference>
<dbReference type="InterPro" id="IPR005471">
    <property type="entry name" value="Tscrpt_reg_IclR_N"/>
</dbReference>
<feature type="domain" description="IclR-ED" evidence="5">
    <location>
        <begin position="70"/>
        <end position="251"/>
    </location>
</feature>
<dbReference type="SUPFAM" id="SSF55781">
    <property type="entry name" value="GAF domain-like"/>
    <property type="match status" value="1"/>
</dbReference>
<evidence type="ECO:0000313" key="6">
    <source>
        <dbReference type="EMBL" id="MFC0582808.1"/>
    </source>
</evidence>
<evidence type="ECO:0000256" key="1">
    <source>
        <dbReference type="ARBA" id="ARBA00023015"/>
    </source>
</evidence>
<dbReference type="SMART" id="SM00346">
    <property type="entry name" value="HTH_ICLR"/>
    <property type="match status" value="1"/>
</dbReference>
<accession>A0ABV6PCG6</accession>
<dbReference type="Gene3D" id="1.10.10.10">
    <property type="entry name" value="Winged helix-like DNA-binding domain superfamily/Winged helix DNA-binding domain"/>
    <property type="match status" value="1"/>
</dbReference>
<keyword evidence="7" id="KW-1185">Reference proteome</keyword>
<dbReference type="InterPro" id="IPR036388">
    <property type="entry name" value="WH-like_DNA-bd_sf"/>
</dbReference>
<dbReference type="SUPFAM" id="SSF46785">
    <property type="entry name" value="Winged helix' DNA-binding domain"/>
    <property type="match status" value="1"/>
</dbReference>
<dbReference type="Pfam" id="PF01614">
    <property type="entry name" value="IclR_C"/>
    <property type="match status" value="1"/>
</dbReference>
<sequence>MANSTSGESVLQRISKILDTFDHSSPVQSALEISKRTGISRSTTYRMLHELCHEGFLRRIEDGRYSVGLKLWEYGVRANGFEHFGRLARPFLQGIHETLGFNVSLATLDQDEGAVVYLERVGARENTQDLTEVAGRLPAVLTATGMVLMAFSEPRIWERGLREITVEQLAKIGMDRPQLRALLAKIKSEGYCHLSGVLVPDSTGTSVPVFGKKRELLGAMTFVAPRQEVDLRTQLPVLVSGARSLGLAAAVPSPSANPTEWETYSFSALGV</sequence>
<dbReference type="Gene3D" id="3.30.450.40">
    <property type="match status" value="1"/>
</dbReference>
<dbReference type="Proteomes" id="UP001589862">
    <property type="component" value="Unassembled WGS sequence"/>
</dbReference>
<keyword evidence="3" id="KW-0804">Transcription</keyword>
<keyword evidence="1" id="KW-0805">Transcription regulation</keyword>
<evidence type="ECO:0000256" key="3">
    <source>
        <dbReference type="ARBA" id="ARBA00023163"/>
    </source>
</evidence>
<proteinExistence type="predicted"/>
<dbReference type="InterPro" id="IPR050707">
    <property type="entry name" value="HTH_MetabolicPath_Reg"/>
</dbReference>
<dbReference type="InterPro" id="IPR029016">
    <property type="entry name" value="GAF-like_dom_sf"/>
</dbReference>
<comment type="caution">
    <text evidence="6">The sequence shown here is derived from an EMBL/GenBank/DDBJ whole genome shotgun (WGS) entry which is preliminary data.</text>
</comment>
<dbReference type="EMBL" id="JBHLUB010000032">
    <property type="protein sequence ID" value="MFC0582808.1"/>
    <property type="molecule type" value="Genomic_DNA"/>
</dbReference>
<dbReference type="InterPro" id="IPR014757">
    <property type="entry name" value="Tscrpt_reg_IclR_C"/>
</dbReference>